<evidence type="ECO:0000256" key="7">
    <source>
        <dbReference type="PROSITE-ProRule" id="PRU00076"/>
    </source>
</evidence>
<dbReference type="PANTHER" id="PTHR12916">
    <property type="entry name" value="CYTOCHROME C OXIDASE POLYPEPTIDE VIC-2"/>
    <property type="match status" value="1"/>
</dbReference>
<evidence type="ECO:0000259" key="9">
    <source>
        <dbReference type="PROSITE" id="PS50026"/>
    </source>
</evidence>
<dbReference type="GO" id="GO:0005112">
    <property type="term" value="F:Notch binding"/>
    <property type="evidence" value="ECO:0007669"/>
    <property type="project" value="TreeGrafter"/>
</dbReference>
<gene>
    <name evidence="10" type="ORF">OS493_000414</name>
</gene>
<dbReference type="InterPro" id="IPR000152">
    <property type="entry name" value="EGF-type_Asp/Asn_hydroxyl_site"/>
</dbReference>
<keyword evidence="8" id="KW-0812">Transmembrane</keyword>
<dbReference type="GO" id="GO:0016020">
    <property type="term" value="C:membrane"/>
    <property type="evidence" value="ECO:0007669"/>
    <property type="project" value="InterPro"/>
</dbReference>
<dbReference type="SUPFAM" id="SSF49899">
    <property type="entry name" value="Concanavalin A-like lectins/glucanases"/>
    <property type="match status" value="1"/>
</dbReference>
<protein>
    <recommendedName>
        <fullName evidence="9">EGF-like domain-containing protein</fullName>
    </recommendedName>
</protein>
<dbReference type="InterPro" id="IPR000742">
    <property type="entry name" value="EGF"/>
</dbReference>
<keyword evidence="8" id="KW-0472">Membrane</keyword>
<dbReference type="Pfam" id="PF03160">
    <property type="entry name" value="Calx-beta"/>
    <property type="match status" value="1"/>
</dbReference>
<organism evidence="10 11">
    <name type="scientific">Desmophyllum pertusum</name>
    <dbReference type="NCBI Taxonomy" id="174260"/>
    <lineage>
        <taxon>Eukaryota</taxon>
        <taxon>Metazoa</taxon>
        <taxon>Cnidaria</taxon>
        <taxon>Anthozoa</taxon>
        <taxon>Hexacorallia</taxon>
        <taxon>Scleractinia</taxon>
        <taxon>Caryophylliina</taxon>
        <taxon>Caryophylliidae</taxon>
        <taxon>Desmophyllum</taxon>
    </lineage>
</organism>
<feature type="domain" description="EGF-like" evidence="9">
    <location>
        <begin position="353"/>
        <end position="389"/>
    </location>
</feature>
<dbReference type="InterPro" id="IPR001881">
    <property type="entry name" value="EGF-like_Ca-bd_dom"/>
</dbReference>
<comment type="caution">
    <text evidence="7">Lacks conserved residue(s) required for the propagation of feature annotation.</text>
</comment>
<dbReference type="InterPro" id="IPR013320">
    <property type="entry name" value="ConA-like_dom_sf"/>
</dbReference>
<keyword evidence="6" id="KW-0325">Glycoprotein</keyword>
<keyword evidence="2" id="KW-0732">Signal</keyword>
<evidence type="ECO:0000256" key="6">
    <source>
        <dbReference type="ARBA" id="ARBA00023180"/>
    </source>
</evidence>
<dbReference type="SUPFAM" id="SSF141072">
    <property type="entry name" value="CalX-like"/>
    <property type="match status" value="1"/>
</dbReference>
<dbReference type="OrthoDB" id="7726766at2759"/>
<dbReference type="PROSITE" id="PS01186">
    <property type="entry name" value="EGF_2"/>
    <property type="match status" value="1"/>
</dbReference>
<dbReference type="PROSITE" id="PS01187">
    <property type="entry name" value="EGF_CA"/>
    <property type="match status" value="1"/>
</dbReference>
<dbReference type="SMART" id="SM00181">
    <property type="entry name" value="EGF"/>
    <property type="match status" value="1"/>
</dbReference>
<keyword evidence="5 7" id="KW-1015">Disulfide bond</keyword>
<dbReference type="CDD" id="cd00054">
    <property type="entry name" value="EGF_CA"/>
    <property type="match status" value="1"/>
</dbReference>
<dbReference type="Gene3D" id="2.60.40.2030">
    <property type="match status" value="1"/>
</dbReference>
<dbReference type="Pfam" id="PF00008">
    <property type="entry name" value="EGF"/>
    <property type="match status" value="1"/>
</dbReference>
<feature type="transmembrane region" description="Helical" evidence="8">
    <location>
        <begin position="399"/>
        <end position="421"/>
    </location>
</feature>
<evidence type="ECO:0000313" key="11">
    <source>
        <dbReference type="Proteomes" id="UP001163046"/>
    </source>
</evidence>
<keyword evidence="11" id="KW-1185">Reference proteome</keyword>
<dbReference type="Gene3D" id="2.60.120.200">
    <property type="match status" value="1"/>
</dbReference>
<reference evidence="10" key="1">
    <citation type="submission" date="2023-01" db="EMBL/GenBank/DDBJ databases">
        <title>Genome assembly of the deep-sea coral Lophelia pertusa.</title>
        <authorList>
            <person name="Herrera S."/>
            <person name="Cordes E."/>
        </authorList>
    </citation>
    <scope>NUCLEOTIDE SEQUENCE</scope>
    <source>
        <strain evidence="10">USNM1676648</strain>
        <tissue evidence="10">Polyp</tissue>
    </source>
</reference>
<dbReference type="PANTHER" id="PTHR12916:SF4">
    <property type="entry name" value="UNINFLATABLE, ISOFORM C"/>
    <property type="match status" value="1"/>
</dbReference>
<dbReference type="InterPro" id="IPR018097">
    <property type="entry name" value="EGF_Ca-bd_CS"/>
</dbReference>
<dbReference type="EMBL" id="MU825396">
    <property type="protein sequence ID" value="KAJ7394596.1"/>
    <property type="molecule type" value="Genomic_DNA"/>
</dbReference>
<dbReference type="GO" id="GO:0007219">
    <property type="term" value="P:Notch signaling pathway"/>
    <property type="evidence" value="ECO:0007669"/>
    <property type="project" value="TreeGrafter"/>
</dbReference>
<dbReference type="PROSITE" id="PS00022">
    <property type="entry name" value="EGF_1"/>
    <property type="match status" value="1"/>
</dbReference>
<evidence type="ECO:0000256" key="2">
    <source>
        <dbReference type="ARBA" id="ARBA00022729"/>
    </source>
</evidence>
<evidence type="ECO:0000313" key="10">
    <source>
        <dbReference type="EMBL" id="KAJ7394596.1"/>
    </source>
</evidence>
<dbReference type="SMART" id="SM00179">
    <property type="entry name" value="EGF_CA"/>
    <property type="match status" value="1"/>
</dbReference>
<dbReference type="PROSITE" id="PS00010">
    <property type="entry name" value="ASX_HYDROXYL"/>
    <property type="match status" value="1"/>
</dbReference>
<proteinExistence type="predicted"/>
<dbReference type="PROSITE" id="PS50026">
    <property type="entry name" value="EGF_3"/>
    <property type="match status" value="1"/>
</dbReference>
<dbReference type="SUPFAM" id="SSF57196">
    <property type="entry name" value="EGF/Laminin"/>
    <property type="match status" value="1"/>
</dbReference>
<evidence type="ECO:0000256" key="4">
    <source>
        <dbReference type="ARBA" id="ARBA00022837"/>
    </source>
</evidence>
<evidence type="ECO:0000256" key="5">
    <source>
        <dbReference type="ARBA" id="ARBA00023157"/>
    </source>
</evidence>
<dbReference type="Proteomes" id="UP001163046">
    <property type="component" value="Unassembled WGS sequence"/>
</dbReference>
<evidence type="ECO:0000256" key="1">
    <source>
        <dbReference type="ARBA" id="ARBA00022536"/>
    </source>
</evidence>
<evidence type="ECO:0000256" key="3">
    <source>
        <dbReference type="ARBA" id="ARBA00022737"/>
    </source>
</evidence>
<dbReference type="InterPro" id="IPR003644">
    <property type="entry name" value="Calx_beta"/>
</dbReference>
<dbReference type="GO" id="GO:0005509">
    <property type="term" value="F:calcium ion binding"/>
    <property type="evidence" value="ECO:0007669"/>
    <property type="project" value="InterPro"/>
</dbReference>
<comment type="caution">
    <text evidence="10">The sequence shown here is derived from an EMBL/GenBank/DDBJ whole genome shotgun (WGS) entry which is preliminary data.</text>
</comment>
<feature type="disulfide bond" evidence="7">
    <location>
        <begin position="379"/>
        <end position="388"/>
    </location>
</feature>
<name>A0A9X0A6Z5_9CNID</name>
<accession>A0A9X0A6Z5</accession>
<sequence>MGSKAEQETYYWSLYPKAVTDRCIYGYDSAKNKSFGSDPLPSSVLPKIKSGLTGMFVPKGEEAILGNFAAECVGDRNACDSLTISFLVYIEASVAIDTFVHVLNTVSPSKGYYYIGFTVTRNIARLEAEAYAMIGKSPNILKKSGPFPGTGSWVHVAMVYTAFPEALELYLNSQSTIDPVLSIPWNGRDQAIRIALGNSKTASSFFISVLQILKGERAEDKIHQLEIDSRNQARNPLTSEVELIQKSPLIVKEDQGSFDIEFQRSGNLSTLSLLRISSSGEAIPGKDFVFDKLPSSGEVQIKPGEEHGRFTVVLINDIDPESNETFRIILTAEDAGTSIVGAGSVNVTIIDNDIDDCATTPCKYRGTCHDGLNDFTCTCTPGYTGKDCGIDVKKTSAHIVGLAIGGGTALAIVALIVLLLIRKWITRK</sequence>
<keyword evidence="4" id="KW-0106">Calcium</keyword>
<dbReference type="InterPro" id="IPR038081">
    <property type="entry name" value="CalX-like_sf"/>
</dbReference>
<keyword evidence="1 7" id="KW-0245">EGF-like domain</keyword>
<evidence type="ECO:0000256" key="8">
    <source>
        <dbReference type="SAM" id="Phobius"/>
    </source>
</evidence>
<dbReference type="AlphaFoldDB" id="A0A9X0A6Z5"/>
<dbReference type="FunFam" id="2.10.25.10:FF:000004">
    <property type="entry name" value="Neurogenic locus notch 1"/>
    <property type="match status" value="1"/>
</dbReference>
<keyword evidence="3" id="KW-0677">Repeat</keyword>
<dbReference type="Gene3D" id="2.10.25.10">
    <property type="entry name" value="Laminin"/>
    <property type="match status" value="1"/>
</dbReference>
<keyword evidence="8" id="KW-1133">Transmembrane helix</keyword>